<evidence type="ECO:0000256" key="9">
    <source>
        <dbReference type="RuleBase" id="RU000673"/>
    </source>
</evidence>
<feature type="binding site" evidence="8">
    <location>
        <position position="86"/>
    </location>
    <ligand>
        <name>tRNA</name>
        <dbReference type="ChEBI" id="CHEBI:17843"/>
    </ligand>
</feature>
<dbReference type="NCBIfam" id="TIGR00447">
    <property type="entry name" value="pth"/>
    <property type="match status" value="1"/>
</dbReference>
<feature type="site" description="Discriminates between blocked and unblocked aminoacyl-tRNA" evidence="8">
    <location>
        <position position="31"/>
    </location>
</feature>
<dbReference type="AlphaFoldDB" id="A0A9D1PHS6"/>
<protein>
    <recommendedName>
        <fullName evidence="7 8">Peptidyl-tRNA hydrolase</fullName>
        <shortName evidence="8">Pth</shortName>
        <ecNumber evidence="1 8">3.1.1.29</ecNumber>
    </recommendedName>
</protein>
<feature type="site" description="Stabilizes the basic form of H active site to accept a proton" evidence="8">
    <location>
        <position position="113"/>
    </location>
</feature>
<evidence type="ECO:0000256" key="1">
    <source>
        <dbReference type="ARBA" id="ARBA00013260"/>
    </source>
</evidence>
<comment type="function">
    <text evidence="8">Catalyzes the release of premature peptidyl moieties from peptidyl-tRNA molecules trapped in stalled 50S ribosomal subunits, and thus maintains levels of free tRNAs and 50S ribosomes.</text>
</comment>
<evidence type="ECO:0000313" key="11">
    <source>
        <dbReference type="EMBL" id="HIV62391.1"/>
    </source>
</evidence>
<dbReference type="InterPro" id="IPR018171">
    <property type="entry name" value="Pept_tRNA_hydro_CS"/>
</dbReference>
<dbReference type="PANTHER" id="PTHR17224">
    <property type="entry name" value="PEPTIDYL-TRNA HYDROLASE"/>
    <property type="match status" value="1"/>
</dbReference>
<dbReference type="Gene3D" id="3.40.50.1470">
    <property type="entry name" value="Peptidyl-tRNA hydrolase"/>
    <property type="match status" value="1"/>
</dbReference>
<gene>
    <name evidence="8 11" type="primary">pth</name>
    <name evidence="11" type="ORF">H9746_06090</name>
</gene>
<evidence type="ECO:0000256" key="6">
    <source>
        <dbReference type="ARBA" id="ARBA00048707"/>
    </source>
</evidence>
<dbReference type="GO" id="GO:0005737">
    <property type="term" value="C:cytoplasm"/>
    <property type="evidence" value="ECO:0007669"/>
    <property type="project" value="UniProtKB-SubCell"/>
</dbReference>
<dbReference type="Pfam" id="PF01195">
    <property type="entry name" value="Pept_tRNA_hydro"/>
    <property type="match status" value="1"/>
</dbReference>
<dbReference type="EC" id="3.1.1.29" evidence="1 8"/>
<evidence type="ECO:0000256" key="5">
    <source>
        <dbReference type="ARBA" id="ARBA00038063"/>
    </source>
</evidence>
<dbReference type="GO" id="GO:0004045">
    <property type="term" value="F:peptidyl-tRNA hydrolase activity"/>
    <property type="evidence" value="ECO:0007669"/>
    <property type="project" value="UniProtKB-UniRule"/>
</dbReference>
<comment type="subunit">
    <text evidence="8">Monomer.</text>
</comment>
<accession>A0A9D1PHS6</accession>
<dbReference type="InterPro" id="IPR001328">
    <property type="entry name" value="Pept_tRNA_hydro"/>
</dbReference>
<dbReference type="PROSITE" id="PS01195">
    <property type="entry name" value="PEPT_TRNA_HYDROL_1"/>
    <property type="match status" value="1"/>
</dbReference>
<name>A0A9D1PHS6_9FIRM</name>
<dbReference type="CDD" id="cd00462">
    <property type="entry name" value="PTH"/>
    <property type="match status" value="1"/>
</dbReference>
<feature type="binding site" evidence="8">
    <location>
        <position position="134"/>
    </location>
    <ligand>
        <name>tRNA</name>
        <dbReference type="ChEBI" id="CHEBI:17843"/>
    </ligand>
</feature>
<feature type="active site" description="Proton acceptor" evidence="8">
    <location>
        <position position="41"/>
    </location>
</feature>
<organism evidence="11 12">
    <name type="scientific">Candidatus Butyricicoccus avistercoris</name>
    <dbReference type="NCBI Taxonomy" id="2838518"/>
    <lineage>
        <taxon>Bacteria</taxon>
        <taxon>Bacillati</taxon>
        <taxon>Bacillota</taxon>
        <taxon>Clostridia</taxon>
        <taxon>Eubacteriales</taxon>
        <taxon>Butyricicoccaceae</taxon>
        <taxon>Butyricicoccus</taxon>
    </lineage>
</organism>
<evidence type="ECO:0000256" key="4">
    <source>
        <dbReference type="ARBA" id="ARBA00022884"/>
    </source>
</evidence>
<evidence type="ECO:0000313" key="12">
    <source>
        <dbReference type="Proteomes" id="UP000886808"/>
    </source>
</evidence>
<keyword evidence="4 8" id="KW-0694">RNA-binding</keyword>
<dbReference type="PANTHER" id="PTHR17224:SF1">
    <property type="entry name" value="PEPTIDYL-TRNA HYDROLASE"/>
    <property type="match status" value="1"/>
</dbReference>
<dbReference type="FunFam" id="3.40.50.1470:FF:000001">
    <property type="entry name" value="Peptidyl-tRNA hydrolase"/>
    <property type="match status" value="1"/>
</dbReference>
<reference evidence="11" key="1">
    <citation type="journal article" date="2021" name="PeerJ">
        <title>Extensive microbial diversity within the chicken gut microbiome revealed by metagenomics and culture.</title>
        <authorList>
            <person name="Gilroy R."/>
            <person name="Ravi A."/>
            <person name="Getino M."/>
            <person name="Pursley I."/>
            <person name="Horton D.L."/>
            <person name="Alikhan N.F."/>
            <person name="Baker D."/>
            <person name="Gharbi K."/>
            <person name="Hall N."/>
            <person name="Watson M."/>
            <person name="Adriaenssens E.M."/>
            <person name="Foster-Nyarko E."/>
            <person name="Jarju S."/>
            <person name="Secka A."/>
            <person name="Antonio M."/>
            <person name="Oren A."/>
            <person name="Chaudhuri R.R."/>
            <person name="La Ragione R."/>
            <person name="Hildebrand F."/>
            <person name="Pallen M.J."/>
        </authorList>
    </citation>
    <scope>NUCLEOTIDE SEQUENCE</scope>
    <source>
        <strain evidence="11">CHK193-4272</strain>
    </source>
</reference>
<feature type="binding site" evidence="8">
    <location>
        <position position="36"/>
    </location>
    <ligand>
        <name>tRNA</name>
        <dbReference type="ChEBI" id="CHEBI:17843"/>
    </ligand>
</feature>
<evidence type="ECO:0000256" key="8">
    <source>
        <dbReference type="HAMAP-Rule" id="MF_00083"/>
    </source>
</evidence>
<dbReference type="GO" id="GO:0072344">
    <property type="term" value="P:rescue of stalled ribosome"/>
    <property type="evidence" value="ECO:0007669"/>
    <property type="project" value="UniProtKB-UniRule"/>
</dbReference>
<dbReference type="InterPro" id="IPR036416">
    <property type="entry name" value="Pept_tRNA_hydro_sf"/>
</dbReference>
<feature type="binding site" evidence="8">
    <location>
        <position position="88"/>
    </location>
    <ligand>
        <name>tRNA</name>
        <dbReference type="ChEBI" id="CHEBI:17843"/>
    </ligand>
</feature>
<comment type="caution">
    <text evidence="11">The sequence shown here is derived from an EMBL/GenBank/DDBJ whole genome shotgun (WGS) entry which is preliminary data.</text>
</comment>
<dbReference type="Proteomes" id="UP000886808">
    <property type="component" value="Unassembled WGS sequence"/>
</dbReference>
<evidence type="ECO:0000256" key="3">
    <source>
        <dbReference type="ARBA" id="ARBA00022801"/>
    </source>
</evidence>
<keyword evidence="2 8" id="KW-0820">tRNA-binding</keyword>
<evidence type="ECO:0000256" key="2">
    <source>
        <dbReference type="ARBA" id="ARBA00022555"/>
    </source>
</evidence>
<dbReference type="GO" id="GO:0006515">
    <property type="term" value="P:protein quality control for misfolded or incompletely synthesized proteins"/>
    <property type="evidence" value="ECO:0007669"/>
    <property type="project" value="UniProtKB-UniRule"/>
</dbReference>
<evidence type="ECO:0000256" key="10">
    <source>
        <dbReference type="RuleBase" id="RU004320"/>
    </source>
</evidence>
<comment type="subcellular location">
    <subcellularLocation>
        <location evidence="8">Cytoplasm</location>
    </subcellularLocation>
</comment>
<dbReference type="SUPFAM" id="SSF53178">
    <property type="entry name" value="Peptidyl-tRNA hydrolase-like"/>
    <property type="match status" value="1"/>
</dbReference>
<dbReference type="HAMAP" id="MF_00083">
    <property type="entry name" value="Pept_tRNA_hydro_bact"/>
    <property type="match status" value="1"/>
</dbReference>
<keyword evidence="8" id="KW-0963">Cytoplasm</keyword>
<reference evidence="11" key="2">
    <citation type="submission" date="2021-04" db="EMBL/GenBank/DDBJ databases">
        <authorList>
            <person name="Gilroy R."/>
        </authorList>
    </citation>
    <scope>NUCLEOTIDE SEQUENCE</scope>
    <source>
        <strain evidence="11">CHK193-4272</strain>
    </source>
</reference>
<proteinExistence type="inferred from homology"/>
<dbReference type="GO" id="GO:0000049">
    <property type="term" value="F:tRNA binding"/>
    <property type="evidence" value="ECO:0007669"/>
    <property type="project" value="UniProtKB-UniRule"/>
</dbReference>
<comment type="function">
    <text evidence="8">Hydrolyzes ribosome-free peptidyl-tRNAs (with 1 or more amino acids incorporated), which drop off the ribosome during protein synthesis, or as a result of ribosome stalling.</text>
</comment>
<sequence>MSIFDIFAKLEKEREVKSNEPINWLIVGLGNTGSKFDGTRHNAGFRALERYCEQTGVKIDKMKFKSLIGETTLTGKRVLLMKPQTFMNLSGEAVRDAANFYKIEPQNIIVLSDDISLDVGRIRVRAKGSAGGQNGLKNIIYHLNSEDFPRVKIGVGAKPHKDYDLADWVLSKFTADEQENINKACDNAMKAAEQIISGGVQSAANKFNGK</sequence>
<comment type="catalytic activity">
    <reaction evidence="6 8 9">
        <text>an N-acyl-L-alpha-aminoacyl-tRNA + H2O = an N-acyl-L-amino acid + a tRNA + H(+)</text>
        <dbReference type="Rhea" id="RHEA:54448"/>
        <dbReference type="Rhea" id="RHEA-COMP:10123"/>
        <dbReference type="Rhea" id="RHEA-COMP:13883"/>
        <dbReference type="ChEBI" id="CHEBI:15377"/>
        <dbReference type="ChEBI" id="CHEBI:15378"/>
        <dbReference type="ChEBI" id="CHEBI:59874"/>
        <dbReference type="ChEBI" id="CHEBI:78442"/>
        <dbReference type="ChEBI" id="CHEBI:138191"/>
        <dbReference type="EC" id="3.1.1.29"/>
    </reaction>
</comment>
<dbReference type="EMBL" id="DXIE01000035">
    <property type="protein sequence ID" value="HIV62391.1"/>
    <property type="molecule type" value="Genomic_DNA"/>
</dbReference>
<evidence type="ECO:0000256" key="7">
    <source>
        <dbReference type="ARBA" id="ARBA00050038"/>
    </source>
</evidence>
<comment type="similarity">
    <text evidence="5 8 10">Belongs to the PTH family.</text>
</comment>
<keyword evidence="3 8" id="KW-0378">Hydrolase</keyword>